<reference evidence="2" key="3">
    <citation type="journal article" date="2022" name="Clin. Infect. Dis.">
        <title>Association between Clostridium innocuum and antibiotic-associated diarrhea in adults and children: A cross-sectional study and comparative genomics analysis.</title>
        <authorList>
            <person name="Cherny K.E."/>
            <person name="Muscat E.B."/>
            <person name="Balaji A."/>
            <person name="Mukherjee J."/>
            <person name="Ozer E.A."/>
            <person name="Angarone M.P."/>
            <person name="Hauser A.R."/>
            <person name="Sichel J.S."/>
            <person name="Amponsah E."/>
            <person name="Kociolek L.K."/>
        </authorList>
    </citation>
    <scope>NUCLEOTIDE SEQUENCE</scope>
    <source>
        <strain evidence="2">NU1-AC-029v</strain>
    </source>
</reference>
<organism evidence="4 5">
    <name type="scientific">Clostridium innocuum</name>
    <dbReference type="NCBI Taxonomy" id="1522"/>
    <lineage>
        <taxon>Bacteria</taxon>
        <taxon>Bacillati</taxon>
        <taxon>Bacillota</taxon>
        <taxon>Clostridia</taxon>
        <taxon>Eubacteriales</taxon>
        <taxon>Clostridiaceae</taxon>
        <taxon>Clostridium</taxon>
    </lineage>
</organism>
<proteinExistence type="predicted"/>
<dbReference type="AlphaFoldDB" id="A0A3E2W0N4"/>
<feature type="transmembrane region" description="Helical" evidence="1">
    <location>
        <begin position="73"/>
        <end position="90"/>
    </location>
</feature>
<dbReference type="EMBL" id="QVEV01000004">
    <property type="protein sequence ID" value="RGC17516.1"/>
    <property type="molecule type" value="Genomic_DNA"/>
</dbReference>
<evidence type="ECO:0000313" key="3">
    <source>
        <dbReference type="EMBL" id="MZH58211.1"/>
    </source>
</evidence>
<gene>
    <name evidence="4" type="ORF">DXA38_04170</name>
    <name evidence="3" type="ORF">GT664_21225</name>
    <name evidence="2" type="ORF">MKC95_21105</name>
</gene>
<name>A0A3E2W0N4_CLOIN</name>
<protein>
    <submittedName>
        <fullName evidence="4">Uncharacterized protein</fullName>
    </submittedName>
</protein>
<evidence type="ECO:0000313" key="5">
    <source>
        <dbReference type="Proteomes" id="UP000260025"/>
    </source>
</evidence>
<feature type="transmembrane region" description="Helical" evidence="1">
    <location>
        <begin position="47"/>
        <end position="67"/>
    </location>
</feature>
<dbReference type="Proteomes" id="UP000260025">
    <property type="component" value="Unassembled WGS sequence"/>
</dbReference>
<comment type="caution">
    <text evidence="4">The sequence shown here is derived from an EMBL/GenBank/DDBJ whole genome shotgun (WGS) entry which is preliminary data.</text>
</comment>
<dbReference type="EMBL" id="JAKTMA010000057">
    <property type="protein sequence ID" value="MCR0235269.1"/>
    <property type="molecule type" value="Genomic_DNA"/>
</dbReference>
<reference evidence="3" key="2">
    <citation type="journal article" date="2019" name="Nat. Med.">
        <title>A library of human gut bacterial isolates paired with longitudinal multiomics data enables mechanistic microbiome research.</title>
        <authorList>
            <person name="Poyet M."/>
            <person name="Groussin M."/>
            <person name="Gibbons S.M."/>
            <person name="Avila-Pacheco J."/>
            <person name="Jiang X."/>
            <person name="Kearney S.M."/>
            <person name="Perrotta A.R."/>
            <person name="Berdy B."/>
            <person name="Zhao S."/>
            <person name="Lieberman T.D."/>
            <person name="Swanson P.K."/>
            <person name="Smith M."/>
            <person name="Roesemann S."/>
            <person name="Alexander J.E."/>
            <person name="Rich S.A."/>
            <person name="Livny J."/>
            <person name="Vlamakis H."/>
            <person name="Clish C."/>
            <person name="Bullock K."/>
            <person name="Deik A."/>
            <person name="Scott J."/>
            <person name="Pierce K.A."/>
            <person name="Xavier R.J."/>
            <person name="Alm E.J."/>
        </authorList>
    </citation>
    <scope>NUCLEOTIDE SEQUENCE</scope>
    <source>
        <strain evidence="3">BIOML-A12</strain>
    </source>
</reference>
<evidence type="ECO:0000313" key="4">
    <source>
        <dbReference type="EMBL" id="RGC17516.1"/>
    </source>
</evidence>
<dbReference type="Proteomes" id="UP000604383">
    <property type="component" value="Unassembled WGS sequence"/>
</dbReference>
<dbReference type="EMBL" id="WWTN01000061">
    <property type="protein sequence ID" value="MZH58211.1"/>
    <property type="molecule type" value="Genomic_DNA"/>
</dbReference>
<dbReference type="RefSeq" id="WP_009269851.1">
    <property type="nucleotide sequence ID" value="NZ_BAABXQ010000001.1"/>
</dbReference>
<keyword evidence="1" id="KW-0812">Transmembrane</keyword>
<sequence length="197" mass="22322">MNYQADVNVLSSPILKIEKNIIEMDDAIIQIKNVASVSLRYPPKYGYSPYAIGIFIISFYIFFYTVTAAEIKFISFMFLISAAISGYMLYRTWEKNKDLGKNIIISTGSGFSFWINSKDDDFSLKVIDVIRNIMNGHAIENEVIINLEKLDIINNGIMAYTDHSQHNTSYSDISDSIIGSDNKVQAPDADEYPELKI</sequence>
<keyword evidence="1" id="KW-0472">Membrane</keyword>
<evidence type="ECO:0000313" key="2">
    <source>
        <dbReference type="EMBL" id="MCR0235269.1"/>
    </source>
</evidence>
<reference evidence="4 5" key="1">
    <citation type="submission" date="2018-08" db="EMBL/GenBank/DDBJ databases">
        <title>A genome reference for cultivated species of the human gut microbiota.</title>
        <authorList>
            <person name="Zou Y."/>
            <person name="Xue W."/>
            <person name="Luo G."/>
        </authorList>
    </citation>
    <scope>NUCLEOTIDE SEQUENCE [LARGE SCALE GENOMIC DNA]</scope>
    <source>
        <strain evidence="4 5">OF01-2LB</strain>
    </source>
</reference>
<accession>A0A3E2W0N4</accession>
<keyword evidence="1" id="KW-1133">Transmembrane helix</keyword>
<dbReference type="Proteomes" id="UP001203972">
    <property type="component" value="Unassembled WGS sequence"/>
</dbReference>
<evidence type="ECO:0000256" key="1">
    <source>
        <dbReference type="SAM" id="Phobius"/>
    </source>
</evidence>